<keyword evidence="2" id="KW-0677">Repeat</keyword>
<keyword evidence="5" id="KW-1185">Reference proteome</keyword>
<feature type="domain" description="Leucine-rich repeat-containing N-terminal plant-type" evidence="3">
    <location>
        <begin position="70"/>
        <end position="113"/>
    </location>
</feature>
<dbReference type="PANTHER" id="PTHR48054:SF94">
    <property type="entry name" value="LEUCINE-RICH REPEAT RECEPTOR-LIKE PROTEIN FASCIATED EAR2"/>
    <property type="match status" value="1"/>
</dbReference>
<dbReference type="Gene3D" id="3.80.10.10">
    <property type="entry name" value="Ribonuclease Inhibitor"/>
    <property type="match status" value="1"/>
</dbReference>
<dbReference type="AlphaFoldDB" id="A0A5J5B4Q0"/>
<dbReference type="SUPFAM" id="SSF52058">
    <property type="entry name" value="L domain-like"/>
    <property type="match status" value="1"/>
</dbReference>
<evidence type="ECO:0000256" key="1">
    <source>
        <dbReference type="ARBA" id="ARBA00022614"/>
    </source>
</evidence>
<reference evidence="4 5" key="1">
    <citation type="submission" date="2019-09" db="EMBL/GenBank/DDBJ databases">
        <title>A chromosome-level genome assembly of the Chinese tupelo Nyssa sinensis.</title>
        <authorList>
            <person name="Yang X."/>
            <person name="Kang M."/>
            <person name="Yang Y."/>
            <person name="Xiong H."/>
            <person name="Wang M."/>
            <person name="Zhang Z."/>
            <person name="Wang Z."/>
            <person name="Wu H."/>
            <person name="Ma T."/>
            <person name="Liu J."/>
            <person name="Xi Z."/>
        </authorList>
    </citation>
    <scope>NUCLEOTIDE SEQUENCE [LARGE SCALE GENOMIC DNA]</scope>
    <source>
        <strain evidence="4">J267</strain>
        <tissue evidence="4">Leaf</tissue>
    </source>
</reference>
<sequence>MVVNERGGVFPLAANHLIKKSIVPTAAEANKGSYGCLQMGLVEDEAGNKKSRLFRSQPNRVRGKASSHSHSDLEVLLKLKSSMIGPGGSGLEDWNHDSSSSSVHCSFSGVSCDEDARVISLNVSSVPLFGALPPEIGFLNKLVNLTLVNDNLTGLLPIEMCNLTSIKFINLSANVFSGDLPGNLFVTMTELEVFDVYNNNLHRRASNGVCKAEAPQNSQSRRELLLRRDSGGLFRLSELGGLRFARQLAFRKNSCEFVSVVKPARTLPRVLQSLPRRYSSGVRIVELAPNP</sequence>
<evidence type="ECO:0000256" key="2">
    <source>
        <dbReference type="ARBA" id="ARBA00022737"/>
    </source>
</evidence>
<gene>
    <name evidence="4" type="ORF">F0562_027112</name>
</gene>
<dbReference type="InterPro" id="IPR032675">
    <property type="entry name" value="LRR_dom_sf"/>
</dbReference>
<dbReference type="EMBL" id="CM018038">
    <property type="protein sequence ID" value="KAA8537504.1"/>
    <property type="molecule type" value="Genomic_DNA"/>
</dbReference>
<dbReference type="Proteomes" id="UP000325577">
    <property type="component" value="Linkage Group LG15"/>
</dbReference>
<dbReference type="InterPro" id="IPR013210">
    <property type="entry name" value="LRR_N_plant-typ"/>
</dbReference>
<dbReference type="Pfam" id="PF08263">
    <property type="entry name" value="LRRNT_2"/>
    <property type="match status" value="1"/>
</dbReference>
<keyword evidence="1" id="KW-0433">Leucine-rich repeat</keyword>
<dbReference type="PANTHER" id="PTHR48054">
    <property type="entry name" value="RECEPTOR KINASE-LIKE PROTEIN XA21"/>
    <property type="match status" value="1"/>
</dbReference>
<dbReference type="OrthoDB" id="1706439at2759"/>
<evidence type="ECO:0000259" key="3">
    <source>
        <dbReference type="Pfam" id="PF08263"/>
    </source>
</evidence>
<evidence type="ECO:0000313" key="5">
    <source>
        <dbReference type="Proteomes" id="UP000325577"/>
    </source>
</evidence>
<organism evidence="4 5">
    <name type="scientific">Nyssa sinensis</name>
    <dbReference type="NCBI Taxonomy" id="561372"/>
    <lineage>
        <taxon>Eukaryota</taxon>
        <taxon>Viridiplantae</taxon>
        <taxon>Streptophyta</taxon>
        <taxon>Embryophyta</taxon>
        <taxon>Tracheophyta</taxon>
        <taxon>Spermatophyta</taxon>
        <taxon>Magnoliopsida</taxon>
        <taxon>eudicotyledons</taxon>
        <taxon>Gunneridae</taxon>
        <taxon>Pentapetalae</taxon>
        <taxon>asterids</taxon>
        <taxon>Cornales</taxon>
        <taxon>Nyssaceae</taxon>
        <taxon>Nyssa</taxon>
    </lineage>
</organism>
<proteinExistence type="predicted"/>
<protein>
    <recommendedName>
        <fullName evidence="3">Leucine-rich repeat-containing N-terminal plant-type domain-containing protein</fullName>
    </recommendedName>
</protein>
<evidence type="ECO:0000313" key="4">
    <source>
        <dbReference type="EMBL" id="KAA8537504.1"/>
    </source>
</evidence>
<name>A0A5J5B4Q0_9ASTE</name>
<accession>A0A5J5B4Q0</accession>
<dbReference type="InterPro" id="IPR052592">
    <property type="entry name" value="LRR-RLK"/>
</dbReference>